<dbReference type="HOGENOM" id="CLU_2757462_0_0_1"/>
<proteinExistence type="predicted"/>
<gene>
    <name evidence="1" type="ORF">BcDW1_9622</name>
</gene>
<dbReference type="AlphaFoldDB" id="M7TKT0"/>
<organism evidence="1 2">
    <name type="scientific">Botryotinia fuckeliana (strain BcDW1)</name>
    <name type="common">Noble rot fungus</name>
    <name type="synonym">Botrytis cinerea</name>
    <dbReference type="NCBI Taxonomy" id="1290391"/>
    <lineage>
        <taxon>Eukaryota</taxon>
        <taxon>Fungi</taxon>
        <taxon>Dikarya</taxon>
        <taxon>Ascomycota</taxon>
        <taxon>Pezizomycotina</taxon>
        <taxon>Leotiomycetes</taxon>
        <taxon>Helotiales</taxon>
        <taxon>Sclerotiniaceae</taxon>
        <taxon>Botrytis</taxon>
    </lineage>
</organism>
<reference evidence="2" key="1">
    <citation type="journal article" date="2013" name="Genome Announc.">
        <title>Draft genome sequence of Botrytis cinerea BcDW1, inoculum for noble rot of grape berries.</title>
        <authorList>
            <person name="Blanco-Ulate B."/>
            <person name="Allen G."/>
            <person name="Powell A.L."/>
            <person name="Cantu D."/>
        </authorList>
    </citation>
    <scope>NUCLEOTIDE SEQUENCE [LARGE SCALE GENOMIC DNA]</scope>
    <source>
        <strain evidence="2">BcDW1</strain>
    </source>
</reference>
<sequence length="70" mass="7308">MSVATARIGCENYGERSWGRGGGVVGESLQESHPGVEFREGAGVAEGIAQCVVEAWERGDAAEVWGGREG</sequence>
<name>M7TKT0_BOTF1</name>
<protein>
    <submittedName>
        <fullName evidence="1">Uncharacterized protein</fullName>
    </submittedName>
</protein>
<evidence type="ECO:0000313" key="2">
    <source>
        <dbReference type="Proteomes" id="UP000012045"/>
    </source>
</evidence>
<dbReference type="EMBL" id="KB708068">
    <property type="protein sequence ID" value="EMR81704.1"/>
    <property type="molecule type" value="Genomic_DNA"/>
</dbReference>
<evidence type="ECO:0000313" key="1">
    <source>
        <dbReference type="EMBL" id="EMR81704.1"/>
    </source>
</evidence>
<accession>M7TKT0</accession>
<dbReference type="Proteomes" id="UP000012045">
    <property type="component" value="Unassembled WGS sequence"/>
</dbReference>